<dbReference type="PANTHER" id="PTHR39555:SF1">
    <property type="entry name" value="TYPE IV PILUS INNER MEMBRANE COMPONENT PILO"/>
    <property type="match status" value="1"/>
</dbReference>
<feature type="transmembrane region" description="Helical" evidence="1">
    <location>
        <begin position="27"/>
        <end position="47"/>
    </location>
</feature>
<organism evidence="2 3">
    <name type="scientific">Desulfosalsimonas propionicica</name>
    <dbReference type="NCBI Taxonomy" id="332175"/>
    <lineage>
        <taxon>Bacteria</taxon>
        <taxon>Pseudomonadati</taxon>
        <taxon>Thermodesulfobacteriota</taxon>
        <taxon>Desulfobacteria</taxon>
        <taxon>Desulfobacterales</taxon>
        <taxon>Desulfosalsimonadaceae</taxon>
        <taxon>Desulfosalsimonas</taxon>
    </lineage>
</organism>
<accession>A0A7W0C648</accession>
<keyword evidence="1" id="KW-0472">Membrane</keyword>
<dbReference type="InterPro" id="IPR014717">
    <property type="entry name" value="Transl_elong_EF1B/ribsomal_bS6"/>
</dbReference>
<keyword evidence="1" id="KW-1133">Transmembrane helix</keyword>
<keyword evidence="1" id="KW-0812">Transmembrane</keyword>
<evidence type="ECO:0000313" key="2">
    <source>
        <dbReference type="EMBL" id="MBA2879915.1"/>
    </source>
</evidence>
<dbReference type="InterPro" id="IPR007445">
    <property type="entry name" value="PilO"/>
</dbReference>
<dbReference type="EMBL" id="JACDUS010000001">
    <property type="protein sequence ID" value="MBA2879915.1"/>
    <property type="molecule type" value="Genomic_DNA"/>
</dbReference>
<dbReference type="Proteomes" id="UP000525298">
    <property type="component" value="Unassembled WGS sequence"/>
</dbReference>
<gene>
    <name evidence="2" type="ORF">HNR65_000222</name>
</gene>
<sequence length="208" mass="23260">MKKKSIPREGMEPLFRKISELTRMQRIATCVGVVVVLVGLCGYFLFLPKYQRINDLREDIKSAEQELEITKAKAARYPAVKKEHEAAQASFELAARALPDKEEIPSLLTGISQAGKASGLKFLLFAPQKENVKDFYAEIPVKMELSGGYHDLGAFYDRLARISRIVNVSDFSVSSDSGGPLRISCTAVTYKFIDQPAEKDANQKKKKR</sequence>
<dbReference type="PANTHER" id="PTHR39555">
    <property type="entry name" value="FIMBRIAL ASSEMBLY PROTEIN PILO-LIKE PROTEIN-RELATED"/>
    <property type="match status" value="1"/>
</dbReference>
<dbReference type="GO" id="GO:0043683">
    <property type="term" value="P:type IV pilus assembly"/>
    <property type="evidence" value="ECO:0007669"/>
    <property type="project" value="InterPro"/>
</dbReference>
<dbReference type="GO" id="GO:0043107">
    <property type="term" value="P:type IV pilus-dependent motility"/>
    <property type="evidence" value="ECO:0007669"/>
    <property type="project" value="InterPro"/>
</dbReference>
<name>A0A7W0C648_9BACT</name>
<comment type="caution">
    <text evidence="2">The sequence shown here is derived from an EMBL/GenBank/DDBJ whole genome shotgun (WGS) entry which is preliminary data.</text>
</comment>
<dbReference type="Gene3D" id="3.30.70.60">
    <property type="match status" value="1"/>
</dbReference>
<evidence type="ECO:0000313" key="3">
    <source>
        <dbReference type="Proteomes" id="UP000525298"/>
    </source>
</evidence>
<evidence type="ECO:0000256" key="1">
    <source>
        <dbReference type="SAM" id="Phobius"/>
    </source>
</evidence>
<dbReference type="Pfam" id="PF04350">
    <property type="entry name" value="PilO"/>
    <property type="match status" value="1"/>
</dbReference>
<protein>
    <submittedName>
        <fullName evidence="2">Type IV pilus assembly protein PilO</fullName>
    </submittedName>
</protein>
<dbReference type="AlphaFoldDB" id="A0A7W0C648"/>
<reference evidence="2 3" key="1">
    <citation type="submission" date="2020-07" db="EMBL/GenBank/DDBJ databases">
        <title>Genomic Encyclopedia of Type Strains, Phase IV (KMG-IV): sequencing the most valuable type-strain genomes for metagenomic binning, comparative biology and taxonomic classification.</title>
        <authorList>
            <person name="Goeker M."/>
        </authorList>
    </citation>
    <scope>NUCLEOTIDE SEQUENCE [LARGE SCALE GENOMIC DNA]</scope>
    <source>
        <strain evidence="2 3">DSM 17721</strain>
    </source>
</reference>
<dbReference type="RefSeq" id="WP_181549599.1">
    <property type="nucleotide sequence ID" value="NZ_JACDUS010000001.1"/>
</dbReference>
<keyword evidence="3" id="KW-1185">Reference proteome</keyword>
<proteinExistence type="predicted"/>